<evidence type="ECO:0000313" key="9">
    <source>
        <dbReference type="EMBL" id="JAC79145.1"/>
    </source>
</evidence>
<dbReference type="FunFam" id="1.10.510.10:FF:000571">
    <property type="entry name" value="Maternal embryonic leucine zipper kinase"/>
    <property type="match status" value="1"/>
</dbReference>
<dbReference type="EMBL" id="GBEZ01025570">
    <property type="protein sequence ID" value="JAC61535.1"/>
    <property type="molecule type" value="Transcribed_RNA"/>
</dbReference>
<feature type="region of interest" description="Disordered" evidence="6">
    <location>
        <begin position="711"/>
        <end position="759"/>
    </location>
</feature>
<dbReference type="SMART" id="SM00220">
    <property type="entry name" value="S_TKc"/>
    <property type="match status" value="1"/>
</dbReference>
<dbReference type="EMBL" id="GBEZ01006237">
    <property type="protein sequence ID" value="JAC79145.1"/>
    <property type="molecule type" value="Transcribed_RNA"/>
</dbReference>
<feature type="region of interest" description="Disordered" evidence="6">
    <location>
        <begin position="513"/>
        <end position="535"/>
    </location>
</feature>
<sequence>MAEQRTSSSGGRFVGDWCLSHRIGSGSFAVVWKAVHKSTGEPAAVKEIWTEKLNQKLQESLESEMSILGRTKHANIVSLYEIIKEPASSRIYLVTEFCAGGDLNGLLRRVRTLPEHTVRGFMQQLAAGLKELRALNLIHRDLKPQNLLLSKPGADASIKIADFGFARDLQPQGLAETLCGSPLYMAPEILQSHKYDAKADLWSVGAIMFEMVAGHTPFNGRNHVELLGNIQRHEPRLPVAAAARLSTSCKQLLGLLLKRNPVERIGFDEFFSHPFLTAEGPCAAPEGLPVSSAPKRFDPAGSELCPARAGQAAGPQRLVSEPRCEDPVGVTAPLARQPSVPRAIPSEAAQPAEWANRQPCGPTPAPTPSATHIFSPSSLPRLQVAALWGAFAGGNTRAKQAANAADQVCEQFSEQPVGRRLVEVERSGSSSSLAESFERDYVMIATIKEEEPGNGSSLMADSAQANATIANAFAAQRAVSGGEPTRSRMGGEPRGGAEQPAGMQALVPSLPTASLLHGDASPPSGTSADVSPRPESRAACLEVSAQLLLDRAASRLADRQHAEALVLSCLSLQTLAAALSLRGPERGCPEAGSLTAAMNSALTSAQEAANSLMEDSGLPPSGLPCPMELAYRLALEYGRSGAVDELMGNYAESAHSYGAASTLLTFIIAEVPRLPASGVLPAGSPARRLAASDEQRLRRYLRKLGARSRACQARTGAEPGGGGGGGSAFGEAPGKPRGQAPASGAGSRRSSVEHCLGCA</sequence>
<dbReference type="InterPro" id="IPR045269">
    <property type="entry name" value="Atg1-like"/>
</dbReference>
<dbReference type="Gene3D" id="1.10.510.10">
    <property type="entry name" value="Transferase(Phosphotransferase) domain 1"/>
    <property type="match status" value="1"/>
</dbReference>
<dbReference type="PROSITE" id="PS00108">
    <property type="entry name" value="PROTEIN_KINASE_ST"/>
    <property type="match status" value="1"/>
</dbReference>
<dbReference type="InterPro" id="IPR017441">
    <property type="entry name" value="Protein_kinase_ATP_BS"/>
</dbReference>
<dbReference type="GO" id="GO:0005524">
    <property type="term" value="F:ATP binding"/>
    <property type="evidence" value="ECO:0007669"/>
    <property type="project" value="UniProtKB-UniRule"/>
</dbReference>
<dbReference type="GO" id="GO:0000045">
    <property type="term" value="P:autophagosome assembly"/>
    <property type="evidence" value="ECO:0007669"/>
    <property type="project" value="TreeGrafter"/>
</dbReference>
<dbReference type="InterPro" id="IPR011009">
    <property type="entry name" value="Kinase-like_dom_sf"/>
</dbReference>
<dbReference type="GO" id="GO:0005776">
    <property type="term" value="C:autophagosome"/>
    <property type="evidence" value="ECO:0007669"/>
    <property type="project" value="TreeGrafter"/>
</dbReference>
<protein>
    <submittedName>
        <fullName evidence="8">Unc51-like kinase</fullName>
    </submittedName>
</protein>
<dbReference type="GO" id="GO:0005829">
    <property type="term" value="C:cytosol"/>
    <property type="evidence" value="ECO:0007669"/>
    <property type="project" value="TreeGrafter"/>
</dbReference>
<dbReference type="InterPro" id="IPR008271">
    <property type="entry name" value="Ser/Thr_kinase_AS"/>
</dbReference>
<evidence type="ECO:0000313" key="8">
    <source>
        <dbReference type="EMBL" id="JAC61535.1"/>
    </source>
</evidence>
<dbReference type="GO" id="GO:0010506">
    <property type="term" value="P:regulation of autophagy"/>
    <property type="evidence" value="ECO:0007669"/>
    <property type="project" value="InterPro"/>
</dbReference>
<evidence type="ECO:0000256" key="2">
    <source>
        <dbReference type="ARBA" id="ARBA00022741"/>
    </source>
</evidence>
<dbReference type="SUPFAM" id="SSF56112">
    <property type="entry name" value="Protein kinase-like (PK-like)"/>
    <property type="match status" value="1"/>
</dbReference>
<dbReference type="GO" id="GO:0000407">
    <property type="term" value="C:phagophore assembly site"/>
    <property type="evidence" value="ECO:0007669"/>
    <property type="project" value="TreeGrafter"/>
</dbReference>
<evidence type="ECO:0000256" key="6">
    <source>
        <dbReference type="SAM" id="MobiDB-lite"/>
    </source>
</evidence>
<dbReference type="AlphaFoldDB" id="A0A061QSY0"/>
<feature type="compositionally biased region" description="Gly residues" evidence="6">
    <location>
        <begin position="718"/>
        <end position="728"/>
    </location>
</feature>
<feature type="region of interest" description="Disordered" evidence="6">
    <location>
        <begin position="348"/>
        <end position="370"/>
    </location>
</feature>
<feature type="compositionally biased region" description="Low complexity" evidence="6">
    <location>
        <begin position="729"/>
        <end position="749"/>
    </location>
</feature>
<dbReference type="GO" id="GO:0016020">
    <property type="term" value="C:membrane"/>
    <property type="evidence" value="ECO:0007669"/>
    <property type="project" value="TreeGrafter"/>
</dbReference>
<reference evidence="8" key="1">
    <citation type="submission" date="2014-05" db="EMBL/GenBank/DDBJ databases">
        <title>The transcriptome of the halophilic microalga Tetraselmis sp. GSL018 isolated from the Great Salt Lake, Utah.</title>
        <authorList>
            <person name="Jinkerson R.E."/>
            <person name="D'Adamo S."/>
            <person name="Posewitz M.C."/>
        </authorList>
    </citation>
    <scope>NUCLEOTIDE SEQUENCE</scope>
    <source>
        <strain evidence="8">GSL018</strain>
    </source>
</reference>
<gene>
    <name evidence="8" type="primary">ATG1</name>
    <name evidence="9" type="ORF">TSPGSL018_13410</name>
    <name evidence="8" type="ORF">TSPGSL018_25962</name>
</gene>
<dbReference type="Pfam" id="PF00069">
    <property type="entry name" value="Pkinase"/>
    <property type="match status" value="1"/>
</dbReference>
<dbReference type="PANTHER" id="PTHR24348:SF22">
    <property type="entry name" value="NON-SPECIFIC SERINE_THREONINE PROTEIN KINASE"/>
    <property type="match status" value="1"/>
</dbReference>
<keyword evidence="1" id="KW-0808">Transferase</keyword>
<dbReference type="PROSITE" id="PS00107">
    <property type="entry name" value="PROTEIN_KINASE_ATP"/>
    <property type="match status" value="1"/>
</dbReference>
<dbReference type="InterPro" id="IPR000719">
    <property type="entry name" value="Prot_kinase_dom"/>
</dbReference>
<organism evidence="8">
    <name type="scientific">Tetraselmis sp. GSL018</name>
    <dbReference type="NCBI Taxonomy" id="582737"/>
    <lineage>
        <taxon>Eukaryota</taxon>
        <taxon>Viridiplantae</taxon>
        <taxon>Chlorophyta</taxon>
        <taxon>core chlorophytes</taxon>
        <taxon>Chlorodendrophyceae</taxon>
        <taxon>Chlorodendrales</taxon>
        <taxon>Chlorodendraceae</taxon>
        <taxon>Tetraselmis</taxon>
    </lineage>
</organism>
<evidence type="ECO:0000256" key="4">
    <source>
        <dbReference type="ARBA" id="ARBA00022840"/>
    </source>
</evidence>
<feature type="region of interest" description="Disordered" evidence="6">
    <location>
        <begin position="477"/>
        <end position="500"/>
    </location>
</feature>
<proteinExistence type="predicted"/>
<keyword evidence="4 5" id="KW-0067">ATP-binding</keyword>
<dbReference type="PANTHER" id="PTHR24348">
    <property type="entry name" value="SERINE/THREONINE-PROTEIN KINASE UNC-51-RELATED"/>
    <property type="match status" value="1"/>
</dbReference>
<evidence type="ECO:0000256" key="3">
    <source>
        <dbReference type="ARBA" id="ARBA00022777"/>
    </source>
</evidence>
<feature type="binding site" evidence="5">
    <location>
        <position position="46"/>
    </location>
    <ligand>
        <name>ATP</name>
        <dbReference type="ChEBI" id="CHEBI:30616"/>
    </ligand>
</feature>
<feature type="domain" description="Protein kinase" evidence="7">
    <location>
        <begin position="17"/>
        <end position="276"/>
    </location>
</feature>
<dbReference type="PROSITE" id="PS50011">
    <property type="entry name" value="PROTEIN_KINASE_DOM"/>
    <property type="match status" value="1"/>
</dbReference>
<evidence type="ECO:0000256" key="1">
    <source>
        <dbReference type="ARBA" id="ARBA00022679"/>
    </source>
</evidence>
<dbReference type="GO" id="GO:0004674">
    <property type="term" value="F:protein serine/threonine kinase activity"/>
    <property type="evidence" value="ECO:0007669"/>
    <property type="project" value="InterPro"/>
</dbReference>
<evidence type="ECO:0000259" key="7">
    <source>
        <dbReference type="PROSITE" id="PS50011"/>
    </source>
</evidence>
<accession>A0A061QSY0</accession>
<evidence type="ECO:0000256" key="5">
    <source>
        <dbReference type="PROSITE-ProRule" id="PRU10141"/>
    </source>
</evidence>
<keyword evidence="2 5" id="KW-0547">Nucleotide-binding</keyword>
<keyword evidence="3 8" id="KW-0418">Kinase</keyword>
<name>A0A061QSY0_9CHLO</name>
<dbReference type="CDD" id="cd14009">
    <property type="entry name" value="STKc_ATG1_ULK_like"/>
    <property type="match status" value="1"/>
</dbReference>